<evidence type="ECO:0000313" key="2">
    <source>
        <dbReference type="Proteomes" id="UP001055811"/>
    </source>
</evidence>
<accession>A0ACB9DSR6</accession>
<comment type="caution">
    <text evidence="1">The sequence shown here is derived from an EMBL/GenBank/DDBJ whole genome shotgun (WGS) entry which is preliminary data.</text>
</comment>
<evidence type="ECO:0000313" key="1">
    <source>
        <dbReference type="EMBL" id="KAI3749738.1"/>
    </source>
</evidence>
<protein>
    <submittedName>
        <fullName evidence="1">Uncharacterized protein</fullName>
    </submittedName>
</protein>
<sequence length="362" mass="41376">MFAWYPSPRIDRKPTNHVECPPKGRHIRKILAYTSAVPPRADVQYCLHALARRLAKTRNWTVAIKTLIVIHRTLREGDPTFLEELVNFRQRGCVLQLGNFKDDSKPTGWDCSAWVRTYVLFLEERLECFRVLKYDIEAEKIPIPVQGQDNKNKSKIVIKCNYPGVHIGPEPTTDRFIIVMGGHHEVTIPGNTIAVHADMPFTAFATFGGAFLSKFEPSQMAHALLEHMTFVHTPGVLSEEKQHTQRSYDFAGVINWFSHRCDLILFLFDPTKLDISHEFKRLIFNKCAHCQNHNGVWNIFGGLQIGTIKSLLGRAIRSTGDYFHVAQNIEHSQEFVGRDLSECSKTHWGDIDARNELQISSN</sequence>
<name>A0ACB9DSR6_CICIN</name>
<keyword evidence="2" id="KW-1185">Reference proteome</keyword>
<dbReference type="Proteomes" id="UP001055811">
    <property type="component" value="Linkage Group LG04"/>
</dbReference>
<reference evidence="2" key="1">
    <citation type="journal article" date="2022" name="Mol. Ecol. Resour.">
        <title>The genomes of chicory, endive, great burdock and yacon provide insights into Asteraceae palaeo-polyploidization history and plant inulin production.</title>
        <authorList>
            <person name="Fan W."/>
            <person name="Wang S."/>
            <person name="Wang H."/>
            <person name="Wang A."/>
            <person name="Jiang F."/>
            <person name="Liu H."/>
            <person name="Zhao H."/>
            <person name="Xu D."/>
            <person name="Zhang Y."/>
        </authorList>
    </citation>
    <scope>NUCLEOTIDE SEQUENCE [LARGE SCALE GENOMIC DNA]</scope>
    <source>
        <strain evidence="2">cv. Punajuju</strain>
    </source>
</reference>
<gene>
    <name evidence="1" type="ORF">L2E82_20354</name>
</gene>
<organism evidence="1 2">
    <name type="scientific">Cichorium intybus</name>
    <name type="common">Chicory</name>
    <dbReference type="NCBI Taxonomy" id="13427"/>
    <lineage>
        <taxon>Eukaryota</taxon>
        <taxon>Viridiplantae</taxon>
        <taxon>Streptophyta</taxon>
        <taxon>Embryophyta</taxon>
        <taxon>Tracheophyta</taxon>
        <taxon>Spermatophyta</taxon>
        <taxon>Magnoliopsida</taxon>
        <taxon>eudicotyledons</taxon>
        <taxon>Gunneridae</taxon>
        <taxon>Pentapetalae</taxon>
        <taxon>asterids</taxon>
        <taxon>campanulids</taxon>
        <taxon>Asterales</taxon>
        <taxon>Asteraceae</taxon>
        <taxon>Cichorioideae</taxon>
        <taxon>Cichorieae</taxon>
        <taxon>Cichoriinae</taxon>
        <taxon>Cichorium</taxon>
    </lineage>
</organism>
<dbReference type="EMBL" id="CM042012">
    <property type="protein sequence ID" value="KAI3749738.1"/>
    <property type="molecule type" value="Genomic_DNA"/>
</dbReference>
<reference evidence="1 2" key="2">
    <citation type="journal article" date="2022" name="Mol. Ecol. Resour.">
        <title>The genomes of chicory, endive, great burdock and yacon provide insights into Asteraceae paleo-polyploidization history and plant inulin production.</title>
        <authorList>
            <person name="Fan W."/>
            <person name="Wang S."/>
            <person name="Wang H."/>
            <person name="Wang A."/>
            <person name="Jiang F."/>
            <person name="Liu H."/>
            <person name="Zhao H."/>
            <person name="Xu D."/>
            <person name="Zhang Y."/>
        </authorList>
    </citation>
    <scope>NUCLEOTIDE SEQUENCE [LARGE SCALE GENOMIC DNA]</scope>
    <source>
        <strain evidence="2">cv. Punajuju</strain>
        <tissue evidence="1">Leaves</tissue>
    </source>
</reference>
<proteinExistence type="predicted"/>